<dbReference type="AlphaFoldDB" id="A0A517DW60"/>
<dbReference type="GO" id="GO:0004502">
    <property type="term" value="F:kynurenine 3-monooxygenase activity"/>
    <property type="evidence" value="ECO:0007669"/>
    <property type="project" value="UniProtKB-EC"/>
</dbReference>
<accession>A0A517DW60</accession>
<dbReference type="InterPro" id="IPR011777">
    <property type="entry name" value="Geranylgeranyl_Rdtase_fam"/>
</dbReference>
<dbReference type="SUPFAM" id="SSF51905">
    <property type="entry name" value="FAD/NAD(P)-binding domain"/>
    <property type="match status" value="1"/>
</dbReference>
<protein>
    <submittedName>
        <fullName evidence="3">Kynurenine 3-monooxygenase</fullName>
        <ecNumber evidence="3">1.14.13.9</ecNumber>
    </submittedName>
</protein>
<proteinExistence type="predicted"/>
<feature type="domain" description="Digeranylgeranylglycerophospholipid reductase catalytic" evidence="2">
    <location>
        <begin position="177"/>
        <end position="227"/>
    </location>
</feature>
<evidence type="ECO:0000259" key="1">
    <source>
        <dbReference type="Pfam" id="PF07992"/>
    </source>
</evidence>
<dbReference type="InterPro" id="IPR023753">
    <property type="entry name" value="FAD/NAD-binding_dom"/>
</dbReference>
<keyword evidence="4" id="KW-1185">Reference proteome</keyword>
<dbReference type="PRINTS" id="PR00420">
    <property type="entry name" value="RNGMNOXGNASE"/>
</dbReference>
<organism evidence="3 4">
    <name type="scientific">Sporomusa termitida</name>
    <dbReference type="NCBI Taxonomy" id="2377"/>
    <lineage>
        <taxon>Bacteria</taxon>
        <taxon>Bacillati</taxon>
        <taxon>Bacillota</taxon>
        <taxon>Negativicutes</taxon>
        <taxon>Selenomonadales</taxon>
        <taxon>Sporomusaceae</taxon>
        <taxon>Sporomusa</taxon>
    </lineage>
</organism>
<dbReference type="Pfam" id="PF07992">
    <property type="entry name" value="Pyr_redox_2"/>
    <property type="match status" value="1"/>
</dbReference>
<gene>
    <name evidence="3" type="primary">kmo</name>
    <name evidence="3" type="ORF">SPTER_30020</name>
</gene>
<reference evidence="3 4" key="1">
    <citation type="submission" date="2019-02" db="EMBL/GenBank/DDBJ databases">
        <title>Closed genome of Sporomusa termitida DSM 4440.</title>
        <authorList>
            <person name="Poehlein A."/>
            <person name="Daniel R."/>
        </authorList>
    </citation>
    <scope>NUCLEOTIDE SEQUENCE [LARGE SCALE GENOMIC DNA]</scope>
    <source>
        <strain evidence="3 4">DSM 4440</strain>
    </source>
</reference>
<evidence type="ECO:0000313" key="3">
    <source>
        <dbReference type="EMBL" id="QDR81595.1"/>
    </source>
</evidence>
<name>A0A517DW60_9FIRM</name>
<dbReference type="RefSeq" id="WP_170233288.1">
    <property type="nucleotide sequence ID" value="NZ_CP036259.1"/>
</dbReference>
<dbReference type="NCBIfam" id="TIGR02032">
    <property type="entry name" value="GG-red-SF"/>
    <property type="match status" value="1"/>
</dbReference>
<dbReference type="InterPro" id="IPR054715">
    <property type="entry name" value="GGR_cat"/>
</dbReference>
<dbReference type="KEGG" id="sted:SPTER_30020"/>
<dbReference type="Pfam" id="PF22578">
    <property type="entry name" value="GGR_cat"/>
    <property type="match status" value="1"/>
</dbReference>
<dbReference type="EMBL" id="CP036259">
    <property type="protein sequence ID" value="QDR81595.1"/>
    <property type="molecule type" value="Genomic_DNA"/>
</dbReference>
<sequence>MKTTAEHYDVAVVGAGPAGCIAAKRLGQAGLKVVLVEQRQVIGSPVQCAEFVPLAISRHTAVRAGDIAQPVRGLKTFINGKLASTLRAPGYVLNRGLWAEYQARLAAAAGAAIMTATRVSGIDGKQLTLVNGAHSRALRADFILGCDGPCSVVSKKLANEAQPMCFALQYEKMLVKSLEYAEIYFDPAYYGGYAWVFPKGKTANVGVALHAAYKDKLKAALADFCRQLIGGGRIQAGAPAGATGGLIPAGGLVKNPANDHMLVAGDAAGCTHPITGAGIMNAVVSGDLAARSVLLQVSSNGSEPVARNYTRTLLAEYGTQFAIASERLLSRNQRWTDQPEEFSALIRSSWIAFPEYYRQQ</sequence>
<dbReference type="GO" id="GO:0016628">
    <property type="term" value="F:oxidoreductase activity, acting on the CH-CH group of donors, NAD or NADP as acceptor"/>
    <property type="evidence" value="ECO:0007669"/>
    <property type="project" value="InterPro"/>
</dbReference>
<dbReference type="EC" id="1.14.13.9" evidence="3"/>
<keyword evidence="3" id="KW-0503">Monooxygenase</keyword>
<feature type="domain" description="FAD/NAD(P)-binding" evidence="1">
    <location>
        <begin position="8"/>
        <end position="41"/>
    </location>
</feature>
<dbReference type="InterPro" id="IPR050407">
    <property type="entry name" value="Geranylgeranyl_reductase"/>
</dbReference>
<dbReference type="PANTHER" id="PTHR42685">
    <property type="entry name" value="GERANYLGERANYL DIPHOSPHATE REDUCTASE"/>
    <property type="match status" value="1"/>
</dbReference>
<evidence type="ECO:0000313" key="4">
    <source>
        <dbReference type="Proteomes" id="UP000320776"/>
    </source>
</evidence>
<evidence type="ECO:0000259" key="2">
    <source>
        <dbReference type="Pfam" id="PF22578"/>
    </source>
</evidence>
<keyword evidence="3" id="KW-0560">Oxidoreductase</keyword>
<dbReference type="Proteomes" id="UP000320776">
    <property type="component" value="Chromosome"/>
</dbReference>
<dbReference type="InterPro" id="IPR036188">
    <property type="entry name" value="FAD/NAD-bd_sf"/>
</dbReference>
<dbReference type="Gene3D" id="3.50.50.60">
    <property type="entry name" value="FAD/NAD(P)-binding domain"/>
    <property type="match status" value="1"/>
</dbReference>
<dbReference type="PANTHER" id="PTHR42685:SF22">
    <property type="entry name" value="CONDITIONED MEDIUM FACTOR RECEPTOR 1"/>
    <property type="match status" value="1"/>
</dbReference>